<dbReference type="Gene3D" id="3.40.50.620">
    <property type="entry name" value="HUPs"/>
    <property type="match status" value="2"/>
</dbReference>
<dbReference type="OrthoDB" id="3404132at2"/>
<evidence type="ECO:0000313" key="4">
    <source>
        <dbReference type="Proteomes" id="UP000295705"/>
    </source>
</evidence>
<evidence type="ECO:0000259" key="2">
    <source>
        <dbReference type="Pfam" id="PF00582"/>
    </source>
</evidence>
<proteinExistence type="inferred from homology"/>
<comment type="caution">
    <text evidence="3">The sequence shown here is derived from an EMBL/GenBank/DDBJ whole genome shotgun (WGS) entry which is preliminary data.</text>
</comment>
<reference evidence="3 4" key="1">
    <citation type="submission" date="2019-03" db="EMBL/GenBank/DDBJ databases">
        <title>Genomic Encyclopedia of Type Strains, Phase IV (KMG-IV): sequencing the most valuable type-strain genomes for metagenomic binning, comparative biology and taxonomic classification.</title>
        <authorList>
            <person name="Goeker M."/>
        </authorList>
    </citation>
    <scope>NUCLEOTIDE SEQUENCE [LARGE SCALE GENOMIC DNA]</scope>
    <source>
        <strain evidence="3 4">DSM 45775</strain>
    </source>
</reference>
<name>A0A4R6VB19_9PSEU</name>
<dbReference type="InterPro" id="IPR006016">
    <property type="entry name" value="UspA"/>
</dbReference>
<dbReference type="AlphaFoldDB" id="A0A4R6VB19"/>
<accession>A0A4R6VB19</accession>
<keyword evidence="4" id="KW-1185">Reference proteome</keyword>
<dbReference type="PANTHER" id="PTHR46553">
    <property type="entry name" value="ADENINE NUCLEOTIDE ALPHA HYDROLASES-LIKE SUPERFAMILY PROTEIN"/>
    <property type="match status" value="1"/>
</dbReference>
<feature type="domain" description="UspA" evidence="2">
    <location>
        <begin position="4"/>
        <end position="141"/>
    </location>
</feature>
<dbReference type="PANTHER" id="PTHR46553:SF3">
    <property type="entry name" value="ADENINE NUCLEOTIDE ALPHA HYDROLASES-LIKE SUPERFAMILY PROTEIN"/>
    <property type="match status" value="1"/>
</dbReference>
<evidence type="ECO:0000256" key="1">
    <source>
        <dbReference type="ARBA" id="ARBA00008791"/>
    </source>
</evidence>
<dbReference type="PRINTS" id="PR01438">
    <property type="entry name" value="UNVRSLSTRESS"/>
</dbReference>
<gene>
    <name evidence="3" type="ORF">EV188_104552</name>
</gene>
<dbReference type="InterPro" id="IPR014729">
    <property type="entry name" value="Rossmann-like_a/b/a_fold"/>
</dbReference>
<dbReference type="Pfam" id="PF00582">
    <property type="entry name" value="Usp"/>
    <property type="match status" value="1"/>
</dbReference>
<dbReference type="Proteomes" id="UP000295705">
    <property type="component" value="Unassembled WGS sequence"/>
</dbReference>
<dbReference type="SUPFAM" id="SSF52402">
    <property type="entry name" value="Adenine nucleotide alpha hydrolases-like"/>
    <property type="match status" value="2"/>
</dbReference>
<organism evidence="3 4">
    <name type="scientific">Actinomycetospora succinea</name>
    <dbReference type="NCBI Taxonomy" id="663603"/>
    <lineage>
        <taxon>Bacteria</taxon>
        <taxon>Bacillati</taxon>
        <taxon>Actinomycetota</taxon>
        <taxon>Actinomycetes</taxon>
        <taxon>Pseudonocardiales</taxon>
        <taxon>Pseudonocardiaceae</taxon>
        <taxon>Actinomycetospora</taxon>
    </lineage>
</organism>
<dbReference type="InterPro" id="IPR006015">
    <property type="entry name" value="Universal_stress_UspA"/>
</dbReference>
<comment type="similarity">
    <text evidence="1">Belongs to the universal stress protein A family.</text>
</comment>
<protein>
    <submittedName>
        <fullName evidence="3">Nucleotide-binding universal stress UspA family protein</fullName>
    </submittedName>
</protein>
<evidence type="ECO:0000313" key="3">
    <source>
        <dbReference type="EMBL" id="TDQ58805.1"/>
    </source>
</evidence>
<dbReference type="RefSeq" id="WP_133827594.1">
    <property type="nucleotide sequence ID" value="NZ_BAABHR010000022.1"/>
</dbReference>
<sequence>MTAAVVVGVPLHGQGEPAVRWAAAEARDRGVALRLVHAMVSPVGSYPGRSVVGVDARRGLHDLARHALDEMAEVARTAAPGLAVEESVVEGDVVAVLRAQAASASLLVVGSDGFGLIGELALGGVARGLAGHVEVPVVVVPPETAGRGDVVVVGDDGTPGCRGALRFAARRAAERAVPLVVVRAGPDARLLPDDLPELGDARPSTLQVVLAEDRADRVLADQARAAELVVLGVGEHGWRHPRHSTRRGLVGHVQCPVVVVPPDHAAPRNAVGATRRG</sequence>
<dbReference type="EMBL" id="SNYO01000004">
    <property type="protein sequence ID" value="TDQ58805.1"/>
    <property type="molecule type" value="Genomic_DNA"/>
</dbReference>